<sequence length="516" mass="55113">MESRLSCGAVEGSVQGDALKSPIRTCAQCATELSQYNSGDLCAACAKAKSAPGVPDRAWRQEAVHQALAEWDFGEVLRLVRKRSGLSQIAVRDLTTLPQSFISALEQGRKQVGSPATLLDLLNGLGIPEDLQHLLLAPLSRNAPKPGLSPAVEAALPWTADRMVASLEVAIGGTTAMKRRRVLTALSGATLTQYVMQSAVAPVEALASSGTTTVTESLIDSLQGTTDALRRADAVGGSGALAETARYHLQMLVGLLKNGRCNQALLRRLAAVAADTASQAGWYTFDSGNHNAAQHLFLGALRAAHASGDSRLRAGALGFLAIHGYSAGDPRDAITAARAARQAITDQDAPALHAMLLTRQARGHAKLREEHHVKAALGETEELCRRGAGEDDPHWLYWINPGEIFGQTGSCYLDLGKPDQAALAFADARKVLLLDQTRTSAQFLARAAVAQMRAGDADAACLTAHEVLDLVDRVRSARLDDHLRTMLDEARLNRDYRPVQDLLDRGRSVLSERVVA</sequence>
<dbReference type="Gene3D" id="1.10.260.40">
    <property type="entry name" value="lambda repressor-like DNA-binding domains"/>
    <property type="match status" value="1"/>
</dbReference>
<dbReference type="AlphaFoldDB" id="A0A4Z1D2U0"/>
<dbReference type="InterPro" id="IPR010982">
    <property type="entry name" value="Lambda_DNA-bd_dom_sf"/>
</dbReference>
<dbReference type="InterPro" id="IPR001387">
    <property type="entry name" value="Cro/C1-type_HTH"/>
</dbReference>
<dbReference type="GO" id="GO:0003677">
    <property type="term" value="F:DNA binding"/>
    <property type="evidence" value="ECO:0007669"/>
    <property type="project" value="InterPro"/>
</dbReference>
<dbReference type="CDD" id="cd00093">
    <property type="entry name" value="HTH_XRE"/>
    <property type="match status" value="1"/>
</dbReference>
<keyword evidence="3" id="KW-1185">Reference proteome</keyword>
<reference evidence="2 3" key="1">
    <citation type="submission" date="2019-04" db="EMBL/GenBank/DDBJ databases">
        <title>Streptomyces sp. nov. Bv016 isolated from bark of Buahinia variegata.</title>
        <authorList>
            <person name="Kanchanasin P."/>
            <person name="Tanasupawat S."/>
            <person name="Yuki M."/>
            <person name="Kudo T."/>
        </authorList>
    </citation>
    <scope>NUCLEOTIDE SEQUENCE [LARGE SCALE GENOMIC DNA]</scope>
    <source>
        <strain evidence="2 3">Bv016</strain>
    </source>
</reference>
<organism evidence="2 3">
    <name type="scientific">Streptomyces bauhiniae</name>
    <dbReference type="NCBI Taxonomy" id="2340725"/>
    <lineage>
        <taxon>Bacteria</taxon>
        <taxon>Bacillati</taxon>
        <taxon>Actinomycetota</taxon>
        <taxon>Actinomycetes</taxon>
        <taxon>Kitasatosporales</taxon>
        <taxon>Streptomycetaceae</taxon>
        <taxon>Streptomyces</taxon>
    </lineage>
</organism>
<evidence type="ECO:0000313" key="3">
    <source>
        <dbReference type="Proteomes" id="UP000298159"/>
    </source>
</evidence>
<dbReference type="Proteomes" id="UP000298159">
    <property type="component" value="Unassembled WGS sequence"/>
</dbReference>
<dbReference type="EMBL" id="SRRT01000005">
    <property type="protein sequence ID" value="TGN75823.1"/>
    <property type="molecule type" value="Genomic_DNA"/>
</dbReference>
<evidence type="ECO:0000259" key="1">
    <source>
        <dbReference type="PROSITE" id="PS50943"/>
    </source>
</evidence>
<protein>
    <submittedName>
        <fullName evidence="2">XRE family transcriptional regulator</fullName>
    </submittedName>
</protein>
<dbReference type="Gene3D" id="1.25.40.10">
    <property type="entry name" value="Tetratricopeptide repeat domain"/>
    <property type="match status" value="1"/>
</dbReference>
<dbReference type="InterPro" id="IPR011990">
    <property type="entry name" value="TPR-like_helical_dom_sf"/>
</dbReference>
<dbReference type="PROSITE" id="PS50943">
    <property type="entry name" value="HTH_CROC1"/>
    <property type="match status" value="1"/>
</dbReference>
<name>A0A4Z1D2U0_9ACTN</name>
<gene>
    <name evidence="2" type="ORF">E5083_19495</name>
</gene>
<feature type="domain" description="HTH cro/C1-type" evidence="1">
    <location>
        <begin position="77"/>
        <end position="131"/>
    </location>
</feature>
<accession>A0A4Z1D2U0</accession>
<proteinExistence type="predicted"/>
<dbReference type="SMART" id="SM00530">
    <property type="entry name" value="HTH_XRE"/>
    <property type="match status" value="1"/>
</dbReference>
<comment type="caution">
    <text evidence="2">The sequence shown here is derived from an EMBL/GenBank/DDBJ whole genome shotgun (WGS) entry which is preliminary data.</text>
</comment>
<evidence type="ECO:0000313" key="2">
    <source>
        <dbReference type="EMBL" id="TGN75823.1"/>
    </source>
</evidence>
<dbReference type="SUPFAM" id="SSF47413">
    <property type="entry name" value="lambda repressor-like DNA-binding domains"/>
    <property type="match status" value="1"/>
</dbReference>
<dbReference type="Pfam" id="PF13560">
    <property type="entry name" value="HTH_31"/>
    <property type="match status" value="1"/>
</dbReference>